<evidence type="ECO:0000256" key="10">
    <source>
        <dbReference type="ARBA" id="ARBA00023065"/>
    </source>
</evidence>
<feature type="domain" description="FAD-binding FR-type" evidence="14">
    <location>
        <begin position="306"/>
        <end position="436"/>
    </location>
</feature>
<evidence type="ECO:0000256" key="3">
    <source>
        <dbReference type="ARBA" id="ARBA00012668"/>
    </source>
</evidence>
<dbReference type="Pfam" id="PF01794">
    <property type="entry name" value="Ferric_reduct"/>
    <property type="match status" value="1"/>
</dbReference>
<evidence type="ECO:0000256" key="5">
    <source>
        <dbReference type="ARBA" id="ARBA00022475"/>
    </source>
</evidence>
<dbReference type="EC" id="1.16.1.9" evidence="3"/>
<evidence type="ECO:0000256" key="1">
    <source>
        <dbReference type="ARBA" id="ARBA00004651"/>
    </source>
</evidence>
<dbReference type="InterPro" id="IPR051410">
    <property type="entry name" value="Ferric/Cupric_Reductase"/>
</dbReference>
<evidence type="ECO:0000259" key="14">
    <source>
        <dbReference type="PROSITE" id="PS51384"/>
    </source>
</evidence>
<reference evidence="15" key="1">
    <citation type="submission" date="2021-03" db="EMBL/GenBank/DDBJ databases">
        <title>Comparative genomics and phylogenomic investigation of the class Geoglossomycetes provide insights into ecological specialization and systematics.</title>
        <authorList>
            <person name="Melie T."/>
            <person name="Pirro S."/>
            <person name="Miller A.N."/>
            <person name="Quandt A."/>
        </authorList>
    </citation>
    <scope>NUCLEOTIDE SEQUENCE</scope>
    <source>
        <strain evidence="15">GBOQ0MN5Z8</strain>
    </source>
</reference>
<dbReference type="EMBL" id="JAGHQL010000001">
    <property type="protein sequence ID" value="KAH0547848.1"/>
    <property type="molecule type" value="Genomic_DNA"/>
</dbReference>
<dbReference type="SUPFAM" id="SSF63380">
    <property type="entry name" value="Riboflavin synthase domain-like"/>
    <property type="match status" value="1"/>
</dbReference>
<dbReference type="CDD" id="cd06186">
    <property type="entry name" value="NOX_Duox_like_FAD_NADP"/>
    <property type="match status" value="1"/>
</dbReference>
<dbReference type="Pfam" id="PF08022">
    <property type="entry name" value="FAD_binding_8"/>
    <property type="match status" value="1"/>
</dbReference>
<dbReference type="SUPFAM" id="SSF52343">
    <property type="entry name" value="Ferredoxin reductase-like, C-terminal NADP-linked domain"/>
    <property type="match status" value="1"/>
</dbReference>
<dbReference type="Pfam" id="PF08030">
    <property type="entry name" value="NAD_binding_6"/>
    <property type="match status" value="1"/>
</dbReference>
<evidence type="ECO:0000256" key="8">
    <source>
        <dbReference type="ARBA" id="ARBA00022989"/>
    </source>
</evidence>
<keyword evidence="5" id="KW-1003">Cell membrane</keyword>
<evidence type="ECO:0000256" key="2">
    <source>
        <dbReference type="ARBA" id="ARBA00006278"/>
    </source>
</evidence>
<dbReference type="GO" id="GO:0006826">
    <property type="term" value="P:iron ion transport"/>
    <property type="evidence" value="ECO:0007669"/>
    <property type="project" value="TreeGrafter"/>
</dbReference>
<dbReference type="InterPro" id="IPR013130">
    <property type="entry name" value="Fe3_Rdtase_TM_dom"/>
</dbReference>
<keyword evidence="9" id="KW-0560">Oxidoreductase</keyword>
<comment type="similarity">
    <text evidence="2">Belongs to the ferric reductase (FRE) family.</text>
</comment>
<dbReference type="SFLD" id="SFLDS00052">
    <property type="entry name" value="Ferric_Reductase_Domain"/>
    <property type="match status" value="1"/>
</dbReference>
<dbReference type="GO" id="GO:0006879">
    <property type="term" value="P:intracellular iron ion homeostasis"/>
    <property type="evidence" value="ECO:0007669"/>
    <property type="project" value="TreeGrafter"/>
</dbReference>
<feature type="transmembrane region" description="Helical" evidence="13">
    <location>
        <begin position="27"/>
        <end position="45"/>
    </location>
</feature>
<evidence type="ECO:0000313" key="15">
    <source>
        <dbReference type="EMBL" id="KAH0547848.1"/>
    </source>
</evidence>
<evidence type="ECO:0000256" key="12">
    <source>
        <dbReference type="ARBA" id="ARBA00048483"/>
    </source>
</evidence>
<dbReference type="InterPro" id="IPR013112">
    <property type="entry name" value="FAD-bd_8"/>
</dbReference>
<gene>
    <name evidence="15" type="ORF">FGG08_000106</name>
</gene>
<evidence type="ECO:0000256" key="7">
    <source>
        <dbReference type="ARBA" id="ARBA00022982"/>
    </source>
</evidence>
<evidence type="ECO:0000313" key="16">
    <source>
        <dbReference type="Proteomes" id="UP000698800"/>
    </source>
</evidence>
<dbReference type="InterPro" id="IPR013121">
    <property type="entry name" value="Fe_red_NAD-bd_6"/>
</dbReference>
<keyword evidence="7" id="KW-0249">Electron transport</keyword>
<dbReference type="SFLD" id="SFLDG01168">
    <property type="entry name" value="Ferric_reductase_subgroup_(FRE"/>
    <property type="match status" value="1"/>
</dbReference>
<sequence>MPVGERLDYTSGLAGVNQSQNYVFRNTLWYTLGLLCVLILLLRFAQMFNAHLRHIFSLTADSKQQQFWSKNRTSLWPNLKSYLLYAPLCKKRHNREMRLSSAINMGTLPSRFHTTILLLYVISNIAYCCVLDYSQDKSAVIAELRGRTGTLAVVNMIPLIILAGRNNPLITALKVSFDTYNLLHRWMGRIVVLEALAHTFAWAGNKVMNSSWKSMWHHLMTPYLLAGTIGTVALVAILFQSPSPIRHAFYETFLHIHIFLAMAAIIGVWVHLDIPKLPPLPYIWVVMFFWGFDRVIRLGRIIYRNVSRGGSTTVSVQALPGEACRVTLDMPRPWTFKPGCHVYLYLPSIALWQSHPFSIAWGEDIPVLSRDEENEKLPSNIHDLDLPRRRKATISLVIHKRTGMTAKLYDRAKISPNGCFTVRGFAEGPYGGLESLHSYGTVVMFAGGIGITHQVPHIRDLVQGYSEGTVAARKVVLVWIVKTTEHLEWVRPWMDVILQMPGRREILKILLFITKPRSPREVVSPSATVQMYPGRPNPQVILDKEIEDRVGAMAVTVCGPGALADSVRDAARKRVDVASLDFIEESFTW</sequence>
<keyword evidence="11 13" id="KW-0472">Membrane</keyword>
<dbReference type="GO" id="GO:0052851">
    <property type="term" value="F:ferric-chelate reductase (NADPH) activity"/>
    <property type="evidence" value="ECO:0007669"/>
    <property type="project" value="UniProtKB-EC"/>
</dbReference>
<evidence type="ECO:0000256" key="11">
    <source>
        <dbReference type="ARBA" id="ARBA00023136"/>
    </source>
</evidence>
<evidence type="ECO:0000256" key="6">
    <source>
        <dbReference type="ARBA" id="ARBA00022692"/>
    </source>
</evidence>
<dbReference type="GO" id="GO:0005886">
    <property type="term" value="C:plasma membrane"/>
    <property type="evidence" value="ECO:0007669"/>
    <property type="project" value="UniProtKB-SubCell"/>
</dbReference>
<evidence type="ECO:0000256" key="4">
    <source>
        <dbReference type="ARBA" id="ARBA00022448"/>
    </source>
</evidence>
<feature type="transmembrane region" description="Helical" evidence="13">
    <location>
        <begin position="253"/>
        <end position="272"/>
    </location>
</feature>
<name>A0A9P8L6C7_9PEZI</name>
<evidence type="ECO:0000256" key="13">
    <source>
        <dbReference type="SAM" id="Phobius"/>
    </source>
</evidence>
<comment type="subcellular location">
    <subcellularLocation>
        <location evidence="1">Cell membrane</location>
        <topology evidence="1">Multi-pass membrane protein</topology>
    </subcellularLocation>
</comment>
<dbReference type="InterPro" id="IPR017927">
    <property type="entry name" value="FAD-bd_FR_type"/>
</dbReference>
<dbReference type="Gene3D" id="3.40.50.80">
    <property type="entry name" value="Nucleotide-binding domain of ferredoxin-NADP reductase (FNR) module"/>
    <property type="match status" value="1"/>
</dbReference>
<dbReference type="Proteomes" id="UP000698800">
    <property type="component" value="Unassembled WGS sequence"/>
</dbReference>
<keyword evidence="8 13" id="KW-1133">Transmembrane helix</keyword>
<dbReference type="OrthoDB" id="4494341at2759"/>
<dbReference type="InterPro" id="IPR039261">
    <property type="entry name" value="FNR_nucleotide-bd"/>
</dbReference>
<dbReference type="GO" id="GO:0015677">
    <property type="term" value="P:copper ion import"/>
    <property type="evidence" value="ECO:0007669"/>
    <property type="project" value="TreeGrafter"/>
</dbReference>
<keyword evidence="4" id="KW-0813">Transport</keyword>
<feature type="transmembrane region" description="Helical" evidence="13">
    <location>
        <begin position="278"/>
        <end position="296"/>
    </location>
</feature>
<proteinExistence type="inferred from homology"/>
<feature type="transmembrane region" description="Helical" evidence="13">
    <location>
        <begin position="146"/>
        <end position="165"/>
    </location>
</feature>
<comment type="catalytic activity">
    <reaction evidence="12">
        <text>2 a Fe(II)-siderophore + NADP(+) + H(+) = 2 a Fe(III)-siderophore + NADPH</text>
        <dbReference type="Rhea" id="RHEA:28795"/>
        <dbReference type="Rhea" id="RHEA-COMP:11342"/>
        <dbReference type="Rhea" id="RHEA-COMP:11344"/>
        <dbReference type="ChEBI" id="CHEBI:15378"/>
        <dbReference type="ChEBI" id="CHEBI:29033"/>
        <dbReference type="ChEBI" id="CHEBI:29034"/>
        <dbReference type="ChEBI" id="CHEBI:57783"/>
        <dbReference type="ChEBI" id="CHEBI:58349"/>
        <dbReference type="EC" id="1.16.1.9"/>
    </reaction>
</comment>
<feature type="transmembrane region" description="Helical" evidence="13">
    <location>
        <begin position="223"/>
        <end position="241"/>
    </location>
</feature>
<dbReference type="PROSITE" id="PS51384">
    <property type="entry name" value="FAD_FR"/>
    <property type="match status" value="1"/>
</dbReference>
<dbReference type="PANTHER" id="PTHR32361:SF12">
    <property type="entry name" value="PUTATIVE (AFU_ORTHOLOGUE AFUA_1G14340)-RELATED"/>
    <property type="match status" value="1"/>
</dbReference>
<protein>
    <recommendedName>
        <fullName evidence="3">ferric-chelate reductase (NADPH)</fullName>
        <ecNumber evidence="3">1.16.1.9</ecNumber>
    </recommendedName>
</protein>
<feature type="transmembrane region" description="Helical" evidence="13">
    <location>
        <begin position="115"/>
        <end position="134"/>
    </location>
</feature>
<dbReference type="AlphaFoldDB" id="A0A9P8L6C7"/>
<organism evidence="15 16">
    <name type="scientific">Glutinoglossum americanum</name>
    <dbReference type="NCBI Taxonomy" id="1670608"/>
    <lineage>
        <taxon>Eukaryota</taxon>
        <taxon>Fungi</taxon>
        <taxon>Dikarya</taxon>
        <taxon>Ascomycota</taxon>
        <taxon>Pezizomycotina</taxon>
        <taxon>Geoglossomycetes</taxon>
        <taxon>Geoglossales</taxon>
        <taxon>Geoglossaceae</taxon>
        <taxon>Glutinoglossum</taxon>
    </lineage>
</organism>
<accession>A0A9P8L6C7</accession>
<keyword evidence="6 13" id="KW-0812">Transmembrane</keyword>
<dbReference type="InterPro" id="IPR017938">
    <property type="entry name" value="Riboflavin_synthase-like_b-brl"/>
</dbReference>
<evidence type="ECO:0000256" key="9">
    <source>
        <dbReference type="ARBA" id="ARBA00023002"/>
    </source>
</evidence>
<keyword evidence="16" id="KW-1185">Reference proteome</keyword>
<comment type="caution">
    <text evidence="15">The sequence shown here is derived from an EMBL/GenBank/DDBJ whole genome shotgun (WGS) entry which is preliminary data.</text>
</comment>
<dbReference type="PANTHER" id="PTHR32361">
    <property type="entry name" value="FERRIC/CUPRIC REDUCTASE TRANSMEMBRANE COMPONENT"/>
    <property type="match status" value="1"/>
</dbReference>
<keyword evidence="10" id="KW-0406">Ion transport</keyword>